<feature type="domain" description="HPt" evidence="22">
    <location>
        <begin position="1043"/>
        <end position="1143"/>
    </location>
</feature>
<evidence type="ECO:0000259" key="22">
    <source>
        <dbReference type="PROSITE" id="PS50894"/>
    </source>
</evidence>
<dbReference type="GO" id="GO:0005524">
    <property type="term" value="F:ATP binding"/>
    <property type="evidence" value="ECO:0007669"/>
    <property type="project" value="UniProtKB-KW"/>
</dbReference>
<feature type="modified residue" description="Phosphohistidine" evidence="16">
    <location>
        <position position="1082"/>
    </location>
</feature>
<dbReference type="FunFam" id="1.10.287.130:FF:000002">
    <property type="entry name" value="Two-component osmosensing histidine kinase"/>
    <property type="match status" value="1"/>
</dbReference>
<evidence type="ECO:0000256" key="1">
    <source>
        <dbReference type="ARBA" id="ARBA00000085"/>
    </source>
</evidence>
<dbReference type="InterPro" id="IPR036890">
    <property type="entry name" value="HATPase_C_sf"/>
</dbReference>
<dbReference type="HOGENOM" id="CLU_268517_0_0_6"/>
<keyword evidence="10" id="KW-0067">ATP-binding</keyword>
<evidence type="ECO:0000256" key="19">
    <source>
        <dbReference type="SAM" id="Phobius"/>
    </source>
</evidence>
<dbReference type="Pfam" id="PF01627">
    <property type="entry name" value="Hpt"/>
    <property type="match status" value="1"/>
</dbReference>
<feature type="modified residue" description="4-aspartylphosphate" evidence="17">
    <location>
        <position position="775"/>
    </location>
</feature>
<keyword evidence="5 17" id="KW-0597">Phosphoprotein</keyword>
<feature type="domain" description="Response regulatory" evidence="21">
    <location>
        <begin position="870"/>
        <end position="987"/>
    </location>
</feature>
<dbReference type="EMBL" id="CP002771">
    <property type="protein sequence ID" value="AEF53700.1"/>
    <property type="molecule type" value="Genomic_DNA"/>
</dbReference>
<dbReference type="CDD" id="cd00082">
    <property type="entry name" value="HisKA"/>
    <property type="match status" value="1"/>
</dbReference>
<evidence type="ECO:0000313" key="23">
    <source>
        <dbReference type="EMBL" id="AEF53700.1"/>
    </source>
</evidence>
<keyword evidence="6" id="KW-0808">Transferase</keyword>
<evidence type="ECO:0000256" key="13">
    <source>
        <dbReference type="ARBA" id="ARBA00023136"/>
    </source>
</evidence>
<dbReference type="PROSITE" id="PS50110">
    <property type="entry name" value="RESPONSE_REGULATORY"/>
    <property type="match status" value="2"/>
</dbReference>
<dbReference type="Pfam" id="PF00072">
    <property type="entry name" value="Response_reg"/>
    <property type="match status" value="2"/>
</dbReference>
<sequence length="1222" mass="137992">MRKLLKKMTMRLQITLFSILLISISLTAFLSINNRVLESVLSYTMGHRQLLEKPMILINQMSTDFGHTSIKVLEDILGELNDVLDGRVNNNTYLKHDIDDALKHYPHILSILAFGADGEILKNSIRPQPNMRIADSQSLLLDSDLPITPGPHLYTHYQENDLGGVYYILRLTRDERGHIERGVQIMLHMQPILELVNELSVMPKQIYLLDNDNRVMLASKHDAKIGEVFFGSDLYPKLENIHQVKLDTEDSMALSSNLMHEGAFSILGTLYEAYKSIISSRATPQDEFEKKPKLILPDFMDDMNFKKPDEVVLADRSFLGYFDSKNGQKDITGITRFTPFGNKEYGEWQIVAIAPEEALISHLKLINYMLIIAGFIVAIVTVFLSILVSRIIYIPIELLALRIQEIAEGKLSTDKLPYDHSKELYELNRNMQQMSLSLIAYRDEMQEQVDQQTNDIEHARQEAELANKMKSDFLSNMSHEIRTPMNAILGMSHLALQGELNRKQRNYVEKVHRSAESLLGIINDILDFSKIEAGKMELEQTDFNLEDVLIHLSNLLSLKAEDQELELLFDIAEDVPLTLIGDPIRLGQILTNLGNNALKFTEEGEVVIHAKVLKRWNDDEHKEWVQLQFSVQDTGIGMTPEQQQRLFKTYSQADSSTTRKYGGTGLGLSISKNLTELMEGQIWVESEQGSGSCFKFTINIMVNQEEPEKSIENASVLQGKRALVVDDRNSAREILLSILQRFGLSTDSAKNGKEALTKIMEADKQNAPYQIVFMDWKMPIMNGLDCIRTFQSIPLSIQPKTILITAVGKDELDDQIKDLNLHGAITKPVNASILLNLVMSAFGHQLSYKGRRVKRRDSERQIAQQLAGKHILLVEDNEINQELASDLLTDVKINVTVANHGQEALDLLNSSQAFDCVLMDVQMPIMDGYTATHEIRKLPRFSNLPIIAMTANAMKEDLDAALDSGMNAHLTKPIQVAEMYKTLAHWMKTDSDSLVTTDTTTESNIAEKSLSSLINTPEHTPNILPDTLYGIDIALGLKTTNQNKNLYHKILVKFRNTQQQFENEFVKAKSADDKELMTRLAHTLKGLAGNIGAKHLQTLTDILEKGSPHQWNIKMESCFTESIAELGLIISDLQKLDTMTNTRSTSSKRAISATELAALLQQLEQELKDDDTAATDTLEPLLDTPFDDKAKRILKELANNIDEYDFDKALENLRQFSEAVKS</sequence>
<evidence type="ECO:0000256" key="6">
    <source>
        <dbReference type="ARBA" id="ARBA00022679"/>
    </source>
</evidence>
<dbReference type="AlphaFoldDB" id="F6D0X7"/>
<evidence type="ECO:0000259" key="21">
    <source>
        <dbReference type="PROSITE" id="PS50110"/>
    </source>
</evidence>
<dbReference type="PROSITE" id="PS50109">
    <property type="entry name" value="HIS_KIN"/>
    <property type="match status" value="1"/>
</dbReference>
<keyword evidence="24" id="KW-1185">Reference proteome</keyword>
<dbReference type="SMART" id="SM00387">
    <property type="entry name" value="HATPase_c"/>
    <property type="match status" value="1"/>
</dbReference>
<dbReference type="InterPro" id="IPR036097">
    <property type="entry name" value="HisK_dim/P_sf"/>
</dbReference>
<dbReference type="STRING" id="491952.Mar181_0644"/>
<reference evidence="23 24" key="1">
    <citation type="journal article" date="2012" name="Stand. Genomic Sci.">
        <title>Complete genome sequence of Marinomonas posidonica type strain (IVIA-Po-181(T)).</title>
        <authorList>
            <person name="Lucas-Elio P."/>
            <person name="Goodwin L."/>
            <person name="Woyke T."/>
            <person name="Pitluck S."/>
            <person name="Nolan M."/>
            <person name="Kyrpides N.C."/>
            <person name="Detter J.C."/>
            <person name="Copeland A."/>
            <person name="Lu M."/>
            <person name="Bruce D."/>
            <person name="Detter C."/>
            <person name="Tapia R."/>
            <person name="Han S."/>
            <person name="Land M.L."/>
            <person name="Ivanova N."/>
            <person name="Mikhailova N."/>
            <person name="Johnston A.W."/>
            <person name="Sanchez-Amat A."/>
        </authorList>
    </citation>
    <scope>NUCLEOTIDE SEQUENCE [LARGE SCALE GENOMIC DNA]</scope>
    <source>
        <strain evidence="24">CECT 7376 / NCIMB 14433 / IVIA-Po-181</strain>
    </source>
</reference>
<evidence type="ECO:0000256" key="9">
    <source>
        <dbReference type="ARBA" id="ARBA00022777"/>
    </source>
</evidence>
<feature type="modified residue" description="4-aspartylphosphate" evidence="17">
    <location>
        <position position="920"/>
    </location>
</feature>
<dbReference type="CDD" id="cd17546">
    <property type="entry name" value="REC_hyHK_CKI1_RcsC-like"/>
    <property type="match status" value="2"/>
</dbReference>
<keyword evidence="11 19" id="KW-1133">Transmembrane helix</keyword>
<evidence type="ECO:0000256" key="16">
    <source>
        <dbReference type="PROSITE-ProRule" id="PRU00110"/>
    </source>
</evidence>
<evidence type="ECO:0000256" key="5">
    <source>
        <dbReference type="ARBA" id="ARBA00022553"/>
    </source>
</evidence>
<dbReference type="Pfam" id="PF02518">
    <property type="entry name" value="HATPase_c"/>
    <property type="match status" value="1"/>
</dbReference>
<dbReference type="SUPFAM" id="SSF52172">
    <property type="entry name" value="CheY-like"/>
    <property type="match status" value="2"/>
</dbReference>
<organism evidence="23 24">
    <name type="scientific">Marinomonas posidonica (strain CECT 7376 / NCIMB 14433 / IVIA-Po-181)</name>
    <dbReference type="NCBI Taxonomy" id="491952"/>
    <lineage>
        <taxon>Bacteria</taxon>
        <taxon>Pseudomonadati</taxon>
        <taxon>Pseudomonadota</taxon>
        <taxon>Gammaproteobacteria</taxon>
        <taxon>Oceanospirillales</taxon>
        <taxon>Oceanospirillaceae</taxon>
        <taxon>Marinomonas</taxon>
    </lineage>
</organism>
<evidence type="ECO:0000256" key="7">
    <source>
        <dbReference type="ARBA" id="ARBA00022692"/>
    </source>
</evidence>
<dbReference type="InterPro" id="IPR001789">
    <property type="entry name" value="Sig_transdc_resp-reg_receiver"/>
</dbReference>
<dbReference type="Gene3D" id="3.40.50.2300">
    <property type="match status" value="2"/>
</dbReference>
<keyword evidence="18" id="KW-0175">Coiled coil</keyword>
<name>F6D0X7_MARPP</name>
<evidence type="ECO:0000256" key="2">
    <source>
        <dbReference type="ARBA" id="ARBA00004651"/>
    </source>
</evidence>
<dbReference type="PRINTS" id="PR00344">
    <property type="entry name" value="BCTRLSENSOR"/>
</dbReference>
<dbReference type="Gene3D" id="1.10.287.130">
    <property type="match status" value="1"/>
</dbReference>
<dbReference type="Gene3D" id="3.30.565.10">
    <property type="entry name" value="Histidine kinase-like ATPase, C-terminal domain"/>
    <property type="match status" value="1"/>
</dbReference>
<dbReference type="Pfam" id="PF00512">
    <property type="entry name" value="HisKA"/>
    <property type="match status" value="1"/>
</dbReference>
<evidence type="ECO:0000259" key="20">
    <source>
        <dbReference type="PROSITE" id="PS50109"/>
    </source>
</evidence>
<dbReference type="PANTHER" id="PTHR45339:SF1">
    <property type="entry name" value="HYBRID SIGNAL TRANSDUCTION HISTIDINE KINASE J"/>
    <property type="match status" value="1"/>
</dbReference>
<dbReference type="KEGG" id="mpc:Mar181_0644"/>
<keyword evidence="12" id="KW-0902">Two-component regulatory system</keyword>
<dbReference type="PROSITE" id="PS50894">
    <property type="entry name" value="HPT"/>
    <property type="match status" value="1"/>
</dbReference>
<dbReference type="eggNOG" id="COG0642">
    <property type="taxonomic scope" value="Bacteria"/>
</dbReference>
<feature type="domain" description="Histidine kinase" evidence="20">
    <location>
        <begin position="476"/>
        <end position="702"/>
    </location>
</feature>
<protein>
    <recommendedName>
        <fullName evidence="15">Sensory/regulatory protein RpfC</fullName>
        <ecNumber evidence="3">2.7.13.3</ecNumber>
    </recommendedName>
</protein>
<evidence type="ECO:0000256" key="4">
    <source>
        <dbReference type="ARBA" id="ARBA00022475"/>
    </source>
</evidence>
<dbReference type="InterPro" id="IPR005467">
    <property type="entry name" value="His_kinase_dom"/>
</dbReference>
<evidence type="ECO:0000256" key="3">
    <source>
        <dbReference type="ARBA" id="ARBA00012438"/>
    </source>
</evidence>
<comment type="subunit">
    <text evidence="14">At low DSF concentrations, interacts with RpfF.</text>
</comment>
<proteinExistence type="predicted"/>
<evidence type="ECO:0000256" key="17">
    <source>
        <dbReference type="PROSITE-ProRule" id="PRU00169"/>
    </source>
</evidence>
<dbReference type="GO" id="GO:0005886">
    <property type="term" value="C:plasma membrane"/>
    <property type="evidence" value="ECO:0007669"/>
    <property type="project" value="UniProtKB-SubCell"/>
</dbReference>
<keyword evidence="4" id="KW-1003">Cell membrane</keyword>
<dbReference type="InterPro" id="IPR004358">
    <property type="entry name" value="Sig_transdc_His_kin-like_C"/>
</dbReference>
<dbReference type="CDD" id="cd16922">
    <property type="entry name" value="HATPase_EvgS-ArcB-TorS-like"/>
    <property type="match status" value="1"/>
</dbReference>
<dbReference type="Gene3D" id="1.20.120.160">
    <property type="entry name" value="HPT domain"/>
    <property type="match status" value="1"/>
</dbReference>
<evidence type="ECO:0000256" key="10">
    <source>
        <dbReference type="ARBA" id="ARBA00022840"/>
    </source>
</evidence>
<dbReference type="Gene3D" id="6.10.340.10">
    <property type="match status" value="1"/>
</dbReference>
<keyword evidence="13 19" id="KW-0472">Membrane</keyword>
<dbReference type="InterPro" id="IPR003661">
    <property type="entry name" value="HisK_dim/P_dom"/>
</dbReference>
<evidence type="ECO:0000256" key="8">
    <source>
        <dbReference type="ARBA" id="ARBA00022741"/>
    </source>
</evidence>
<evidence type="ECO:0000256" key="15">
    <source>
        <dbReference type="ARBA" id="ARBA00068150"/>
    </source>
</evidence>
<dbReference type="InterPro" id="IPR011006">
    <property type="entry name" value="CheY-like_superfamily"/>
</dbReference>
<evidence type="ECO:0000256" key="14">
    <source>
        <dbReference type="ARBA" id="ARBA00064003"/>
    </source>
</evidence>
<dbReference type="GO" id="GO:0000155">
    <property type="term" value="F:phosphorelay sensor kinase activity"/>
    <property type="evidence" value="ECO:0007669"/>
    <property type="project" value="InterPro"/>
</dbReference>
<keyword evidence="9 23" id="KW-0418">Kinase</keyword>
<dbReference type="PANTHER" id="PTHR45339">
    <property type="entry name" value="HYBRID SIGNAL TRANSDUCTION HISTIDINE KINASE J"/>
    <property type="match status" value="1"/>
</dbReference>
<gene>
    <name evidence="23" type="ordered locus">Mar181_0644</name>
</gene>
<comment type="catalytic activity">
    <reaction evidence="1">
        <text>ATP + protein L-histidine = ADP + protein N-phospho-L-histidine.</text>
        <dbReference type="EC" id="2.7.13.3"/>
    </reaction>
</comment>
<comment type="subcellular location">
    <subcellularLocation>
        <location evidence="2">Cell membrane</location>
        <topology evidence="2">Multi-pass membrane protein</topology>
    </subcellularLocation>
</comment>
<evidence type="ECO:0000256" key="12">
    <source>
        <dbReference type="ARBA" id="ARBA00023012"/>
    </source>
</evidence>
<dbReference type="InterPro" id="IPR008207">
    <property type="entry name" value="Sig_transdc_His_kin_Hpt_dom"/>
</dbReference>
<keyword evidence="8" id="KW-0547">Nucleotide-binding</keyword>
<keyword evidence="7 19" id="KW-0812">Transmembrane</keyword>
<evidence type="ECO:0000313" key="24">
    <source>
        <dbReference type="Proteomes" id="UP000009230"/>
    </source>
</evidence>
<accession>F6D0X7</accession>
<dbReference type="InterPro" id="IPR036641">
    <property type="entry name" value="HPT_dom_sf"/>
</dbReference>
<dbReference type="SUPFAM" id="SSF55874">
    <property type="entry name" value="ATPase domain of HSP90 chaperone/DNA topoisomerase II/histidine kinase"/>
    <property type="match status" value="1"/>
</dbReference>
<dbReference type="SUPFAM" id="SSF47384">
    <property type="entry name" value="Homodimeric domain of signal transducing histidine kinase"/>
    <property type="match status" value="1"/>
</dbReference>
<dbReference type="SMART" id="SM00448">
    <property type="entry name" value="REC"/>
    <property type="match status" value="2"/>
</dbReference>
<dbReference type="SMART" id="SM00388">
    <property type="entry name" value="HisKA"/>
    <property type="match status" value="1"/>
</dbReference>
<feature type="domain" description="Response regulatory" evidence="21">
    <location>
        <begin position="721"/>
        <end position="842"/>
    </location>
</feature>
<dbReference type="Proteomes" id="UP000009230">
    <property type="component" value="Chromosome"/>
</dbReference>
<dbReference type="InterPro" id="IPR003594">
    <property type="entry name" value="HATPase_dom"/>
</dbReference>
<dbReference type="RefSeq" id="WP_013795177.1">
    <property type="nucleotide sequence ID" value="NC_015559.1"/>
</dbReference>
<dbReference type="EC" id="2.7.13.3" evidence="3"/>
<dbReference type="FunFam" id="3.30.565.10:FF:000010">
    <property type="entry name" value="Sensor histidine kinase RcsC"/>
    <property type="match status" value="1"/>
</dbReference>
<evidence type="ECO:0000256" key="11">
    <source>
        <dbReference type="ARBA" id="ARBA00022989"/>
    </source>
</evidence>
<feature type="coiled-coil region" evidence="18">
    <location>
        <begin position="442"/>
        <end position="469"/>
    </location>
</feature>
<dbReference type="SUPFAM" id="SSF47226">
    <property type="entry name" value="Histidine-containing phosphotransfer domain, HPT domain"/>
    <property type="match status" value="1"/>
</dbReference>
<evidence type="ECO:0000256" key="18">
    <source>
        <dbReference type="SAM" id="Coils"/>
    </source>
</evidence>
<feature type="transmembrane region" description="Helical" evidence="19">
    <location>
        <begin position="368"/>
        <end position="393"/>
    </location>
</feature>